<dbReference type="Proteomes" id="UP000244803">
    <property type="component" value="Chromosome 4"/>
</dbReference>
<protein>
    <submittedName>
        <fullName evidence="2">Uncharacterized protein</fullName>
    </submittedName>
</protein>
<name>A0A976M747_THEOR</name>
<accession>A0A976M747</accession>
<evidence type="ECO:0000256" key="1">
    <source>
        <dbReference type="SAM" id="MobiDB-lite"/>
    </source>
</evidence>
<proteinExistence type="predicted"/>
<reference evidence="2" key="1">
    <citation type="submission" date="2022-07" db="EMBL/GenBank/DDBJ databases">
        <title>Evaluation of T. orientalis genome assembly methods using nanopore sequencing and analysis of variation between genomes.</title>
        <authorList>
            <person name="Yam J."/>
            <person name="Micallef M.L."/>
            <person name="Liu M."/>
            <person name="Djordjevic S.P."/>
            <person name="Bogema D.R."/>
            <person name="Jenkins C."/>
        </authorList>
    </citation>
    <scope>NUCLEOTIDE SEQUENCE</scope>
    <source>
        <strain evidence="2">Fish Creek</strain>
    </source>
</reference>
<dbReference type="AlphaFoldDB" id="A0A976M747"/>
<feature type="compositionally biased region" description="Polar residues" evidence="1">
    <location>
        <begin position="185"/>
        <end position="199"/>
    </location>
</feature>
<dbReference type="EMBL" id="CP056067">
    <property type="protein sequence ID" value="UKJ89764.2"/>
    <property type="molecule type" value="Genomic_DNA"/>
</dbReference>
<sequence length="236" mass="26650">MFVITGGDGYTNENVNNFKSIAYSIDGKVFQYIDDSIDMSGHSSWSSHGIIYHWGGVKYQNGRLKFDDAISISNPLAYSDDRNIEEIYFKYIRYASINSMYSDVRAEPKQPKVEDRLKQDILIDIDESEVKLFNTCVSEDQHSENSLTSLNTQALSHQSHMVEKISPLTPSSRSESMLQGVGLSKTDSSTLISSETKPSGESCLNRPRRSAAIKCLSAIELDNMKHREQERLYDNP</sequence>
<organism evidence="2 3">
    <name type="scientific">Theileria orientalis</name>
    <dbReference type="NCBI Taxonomy" id="68886"/>
    <lineage>
        <taxon>Eukaryota</taxon>
        <taxon>Sar</taxon>
        <taxon>Alveolata</taxon>
        <taxon>Apicomplexa</taxon>
        <taxon>Aconoidasida</taxon>
        <taxon>Piroplasmida</taxon>
        <taxon>Theileriidae</taxon>
        <taxon>Theileria</taxon>
    </lineage>
</organism>
<gene>
    <name evidence="2" type="ORF">MACJ_003018</name>
</gene>
<evidence type="ECO:0000313" key="3">
    <source>
        <dbReference type="Proteomes" id="UP000244803"/>
    </source>
</evidence>
<feature type="region of interest" description="Disordered" evidence="1">
    <location>
        <begin position="185"/>
        <end position="206"/>
    </location>
</feature>
<dbReference type="OrthoDB" id="10251809at2759"/>
<evidence type="ECO:0000313" key="2">
    <source>
        <dbReference type="EMBL" id="UKJ89764.2"/>
    </source>
</evidence>